<dbReference type="EMBL" id="KN832984">
    <property type="protein sequence ID" value="KIM85633.1"/>
    <property type="molecule type" value="Genomic_DNA"/>
</dbReference>
<dbReference type="OrthoDB" id="3268677at2759"/>
<dbReference type="InParanoid" id="A0A0C3BH75"/>
<reference evidence="2" key="2">
    <citation type="submission" date="2015-01" db="EMBL/GenBank/DDBJ databases">
        <title>Evolutionary Origins and Diversification of the Mycorrhizal Mutualists.</title>
        <authorList>
            <consortium name="DOE Joint Genome Institute"/>
            <consortium name="Mycorrhizal Genomics Consortium"/>
            <person name="Kohler A."/>
            <person name="Kuo A."/>
            <person name="Nagy L.G."/>
            <person name="Floudas D."/>
            <person name="Copeland A."/>
            <person name="Barry K.W."/>
            <person name="Cichocki N."/>
            <person name="Veneault-Fourrey C."/>
            <person name="LaButti K."/>
            <person name="Lindquist E.A."/>
            <person name="Lipzen A."/>
            <person name="Lundell T."/>
            <person name="Morin E."/>
            <person name="Murat C."/>
            <person name="Riley R."/>
            <person name="Ohm R."/>
            <person name="Sun H."/>
            <person name="Tunlid A."/>
            <person name="Henrissat B."/>
            <person name="Grigoriev I.V."/>
            <person name="Hibbett D.S."/>
            <person name="Martin F."/>
        </authorList>
    </citation>
    <scope>NUCLEOTIDE SEQUENCE [LARGE SCALE GENOMIC DNA]</scope>
    <source>
        <strain evidence="2">F 1598</strain>
    </source>
</reference>
<feature type="non-terminal residue" evidence="1">
    <location>
        <position position="97"/>
    </location>
</feature>
<feature type="non-terminal residue" evidence="1">
    <location>
        <position position="1"/>
    </location>
</feature>
<protein>
    <submittedName>
        <fullName evidence="1">Uncharacterized protein</fullName>
    </submittedName>
</protein>
<dbReference type="HOGENOM" id="CLU_2352326_0_0_1"/>
<gene>
    <name evidence="1" type="ORF">PILCRDRAFT_37664</name>
</gene>
<evidence type="ECO:0000313" key="2">
    <source>
        <dbReference type="Proteomes" id="UP000054166"/>
    </source>
</evidence>
<reference evidence="1 2" key="1">
    <citation type="submission" date="2014-04" db="EMBL/GenBank/DDBJ databases">
        <authorList>
            <consortium name="DOE Joint Genome Institute"/>
            <person name="Kuo A."/>
            <person name="Tarkka M."/>
            <person name="Buscot F."/>
            <person name="Kohler A."/>
            <person name="Nagy L.G."/>
            <person name="Floudas D."/>
            <person name="Copeland A."/>
            <person name="Barry K.W."/>
            <person name="Cichocki N."/>
            <person name="Veneault-Fourrey C."/>
            <person name="LaButti K."/>
            <person name="Lindquist E.A."/>
            <person name="Lipzen A."/>
            <person name="Lundell T."/>
            <person name="Morin E."/>
            <person name="Murat C."/>
            <person name="Sun H."/>
            <person name="Tunlid A."/>
            <person name="Henrissat B."/>
            <person name="Grigoriev I.V."/>
            <person name="Hibbett D.S."/>
            <person name="Martin F."/>
            <person name="Nordberg H.P."/>
            <person name="Cantor M.N."/>
            <person name="Hua S.X."/>
        </authorList>
    </citation>
    <scope>NUCLEOTIDE SEQUENCE [LARGE SCALE GENOMIC DNA]</scope>
    <source>
        <strain evidence="1 2">F 1598</strain>
    </source>
</reference>
<accession>A0A0C3BH75</accession>
<keyword evidence="2" id="KW-1185">Reference proteome</keyword>
<proteinExistence type="predicted"/>
<dbReference type="Proteomes" id="UP000054166">
    <property type="component" value="Unassembled WGS sequence"/>
</dbReference>
<evidence type="ECO:0000313" key="1">
    <source>
        <dbReference type="EMBL" id="KIM85633.1"/>
    </source>
</evidence>
<dbReference type="AlphaFoldDB" id="A0A0C3BH75"/>
<organism evidence="1 2">
    <name type="scientific">Piloderma croceum (strain F 1598)</name>
    <dbReference type="NCBI Taxonomy" id="765440"/>
    <lineage>
        <taxon>Eukaryota</taxon>
        <taxon>Fungi</taxon>
        <taxon>Dikarya</taxon>
        <taxon>Basidiomycota</taxon>
        <taxon>Agaricomycotina</taxon>
        <taxon>Agaricomycetes</taxon>
        <taxon>Agaricomycetidae</taxon>
        <taxon>Atheliales</taxon>
        <taxon>Atheliaceae</taxon>
        <taxon>Piloderma</taxon>
    </lineage>
</organism>
<sequence>PCEECRKILCLQIFHNALCHPPPKIQNWKYTPKEYRSELLGKAYMQHMDVQEFMEKFAKRGIAGHYKDQSAFLGMMDAIMKVEDQLFEGKGLKNMKY</sequence>
<name>A0A0C3BH75_PILCF</name>